<feature type="coiled-coil region" evidence="6">
    <location>
        <begin position="232"/>
        <end position="263"/>
    </location>
</feature>
<evidence type="ECO:0000313" key="9">
    <source>
        <dbReference type="Proteomes" id="UP000663879"/>
    </source>
</evidence>
<evidence type="ECO:0000256" key="6">
    <source>
        <dbReference type="SAM" id="Coils"/>
    </source>
</evidence>
<proteinExistence type="predicted"/>
<protein>
    <submittedName>
        <fullName evidence="8">Uncharacterized protein</fullName>
    </submittedName>
</protein>
<dbReference type="AlphaFoldDB" id="A0A813RGW4"/>
<dbReference type="Proteomes" id="UP000663879">
    <property type="component" value="Unassembled WGS sequence"/>
</dbReference>
<organism evidence="8 9">
    <name type="scientific">Brachionus calyciflorus</name>
    <dbReference type="NCBI Taxonomy" id="104777"/>
    <lineage>
        <taxon>Eukaryota</taxon>
        <taxon>Metazoa</taxon>
        <taxon>Spiralia</taxon>
        <taxon>Gnathifera</taxon>
        <taxon>Rotifera</taxon>
        <taxon>Eurotatoria</taxon>
        <taxon>Monogononta</taxon>
        <taxon>Pseudotrocha</taxon>
        <taxon>Ploima</taxon>
        <taxon>Brachionidae</taxon>
        <taxon>Brachionus</taxon>
    </lineage>
</organism>
<dbReference type="SMART" id="SM01401">
    <property type="entry name" value="Sds3"/>
    <property type="match status" value="1"/>
</dbReference>
<accession>A0A813RGW4</accession>
<comment type="caution">
    <text evidence="8">The sequence shown here is derived from an EMBL/GenBank/DDBJ whole genome shotgun (WGS) entry which is preliminary data.</text>
</comment>
<evidence type="ECO:0000256" key="1">
    <source>
        <dbReference type="ARBA" id="ARBA00004123"/>
    </source>
</evidence>
<dbReference type="GO" id="GO:0005654">
    <property type="term" value="C:nucleoplasm"/>
    <property type="evidence" value="ECO:0007669"/>
    <property type="project" value="UniProtKB-ARBA"/>
</dbReference>
<feature type="region of interest" description="Disordered" evidence="7">
    <location>
        <begin position="89"/>
        <end position="127"/>
    </location>
</feature>
<sequence>MALAVTSNRNKKLLNNLKTNNNLINPSSSFKTPKRLINTTYSSSSNSTNLNKTKTYLNGSSNNKFSSLTKNPNFISSDLNSKTKKIDELKKPNKNVKNQDQEDLNVKEESLDESDEKRTDNTKSEIDNDTKQDIVNYCSISPEDLKIKEKYFEDKLTDLNKKLSKLKEIGTLGESNTEKNDDSTSLFLSEYFEELNKLARNCEDKLNGLNEWYKRERDEIEETFKLENKKAIQDFNDKQKELKESLKNEHEEMKKQIEIDRNTLDINMDTTEVKPPPTRNLRRRANHNSEMTADSTDFNSSLGIHVTSSVSSASGLLQSSTVLVGSSTSLASANVLTTSHQQSFYSLQQTFYSSNNNLNQALNDRKRKLTAATLAFQLNEDDLNDDLKFLNKSLRLSSGCSPSKNSNL</sequence>
<keyword evidence="2" id="KW-0678">Repressor</keyword>
<keyword evidence="3" id="KW-0805">Transcription regulation</keyword>
<evidence type="ECO:0000256" key="4">
    <source>
        <dbReference type="ARBA" id="ARBA00023163"/>
    </source>
</evidence>
<dbReference type="GO" id="GO:0010468">
    <property type="term" value="P:regulation of gene expression"/>
    <property type="evidence" value="ECO:0007669"/>
    <property type="project" value="UniProtKB-ARBA"/>
</dbReference>
<dbReference type="PANTHER" id="PTHR21964">
    <property type="entry name" value="BREAST CANCER METASTASIS-SUPPRESSOR 1"/>
    <property type="match status" value="1"/>
</dbReference>
<dbReference type="OrthoDB" id="70376at2759"/>
<name>A0A813RGW4_9BILA</name>
<evidence type="ECO:0000256" key="2">
    <source>
        <dbReference type="ARBA" id="ARBA00022491"/>
    </source>
</evidence>
<comment type="subcellular location">
    <subcellularLocation>
        <location evidence="1">Nucleus</location>
    </subcellularLocation>
</comment>
<evidence type="ECO:0000313" key="8">
    <source>
        <dbReference type="EMBL" id="CAF0781245.1"/>
    </source>
</evidence>
<keyword evidence="4" id="KW-0804">Transcription</keyword>
<keyword evidence="5" id="KW-0539">Nucleus</keyword>
<evidence type="ECO:0000256" key="7">
    <source>
        <dbReference type="SAM" id="MobiDB-lite"/>
    </source>
</evidence>
<keyword evidence="6" id="KW-0175">Coiled coil</keyword>
<dbReference type="Pfam" id="PF08598">
    <property type="entry name" value="Sds3"/>
    <property type="match status" value="1"/>
</dbReference>
<evidence type="ECO:0000256" key="3">
    <source>
        <dbReference type="ARBA" id="ARBA00023015"/>
    </source>
</evidence>
<evidence type="ECO:0000256" key="5">
    <source>
        <dbReference type="ARBA" id="ARBA00023242"/>
    </source>
</evidence>
<keyword evidence="9" id="KW-1185">Reference proteome</keyword>
<gene>
    <name evidence="8" type="ORF">OXX778_LOCUS5474</name>
</gene>
<reference evidence="8" key="1">
    <citation type="submission" date="2021-02" db="EMBL/GenBank/DDBJ databases">
        <authorList>
            <person name="Nowell W R."/>
        </authorList>
    </citation>
    <scope>NUCLEOTIDE SEQUENCE</scope>
    <source>
        <strain evidence="8">Ploen Becks lab</strain>
    </source>
</reference>
<dbReference type="EMBL" id="CAJNOC010000597">
    <property type="protein sequence ID" value="CAF0781245.1"/>
    <property type="molecule type" value="Genomic_DNA"/>
</dbReference>
<dbReference type="InterPro" id="IPR013907">
    <property type="entry name" value="Sds3"/>
</dbReference>